<dbReference type="Proteomes" id="UP000095591">
    <property type="component" value="Unassembled WGS sequence"/>
</dbReference>
<evidence type="ECO:0000259" key="9">
    <source>
        <dbReference type="Pfam" id="PF17657"/>
    </source>
</evidence>
<evidence type="ECO:0000256" key="6">
    <source>
        <dbReference type="ARBA" id="ARBA00049244"/>
    </source>
</evidence>
<evidence type="ECO:0000313" key="10">
    <source>
        <dbReference type="EMBL" id="CUN23159.1"/>
    </source>
</evidence>
<evidence type="ECO:0000256" key="2">
    <source>
        <dbReference type="ARBA" id="ARBA00022679"/>
    </source>
</evidence>
<dbReference type="InterPro" id="IPR004805">
    <property type="entry name" value="DnaE2/DnaE/PolC"/>
</dbReference>
<keyword evidence="2 10" id="KW-0808">Transferase</keyword>
<dbReference type="Gene3D" id="1.10.150.870">
    <property type="match status" value="1"/>
</dbReference>
<evidence type="ECO:0000256" key="3">
    <source>
        <dbReference type="ARBA" id="ARBA00022695"/>
    </source>
</evidence>
<proteinExistence type="predicted"/>
<evidence type="ECO:0000259" key="8">
    <source>
        <dbReference type="Pfam" id="PF14579"/>
    </source>
</evidence>
<dbReference type="PANTHER" id="PTHR32294:SF0">
    <property type="entry name" value="DNA POLYMERASE III SUBUNIT ALPHA"/>
    <property type="match status" value="1"/>
</dbReference>
<keyword evidence="3 10" id="KW-0548">Nucleotidyltransferase</keyword>
<feature type="domain" description="DNA polymerase III alpha subunit finger" evidence="9">
    <location>
        <begin position="168"/>
        <end position="334"/>
    </location>
</feature>
<dbReference type="PANTHER" id="PTHR32294">
    <property type="entry name" value="DNA POLYMERASE III SUBUNIT ALPHA"/>
    <property type="match status" value="1"/>
</dbReference>
<sequence length="678" mass="77699">MDIDYQSDRRQEVKEYLERRYNKNGLQRVFSAGTFTTMKLKAVLKDVARIHNVPVYEVNYINKIIDDDSMDYTGLFQLAYTNKRVKEFIMNYPQVIEDIRTLMGQPRSSSIHASAIIITPETKDGKKMECFDYLPIKKIDDILVSEIDGYSIDDIGLLKNDCLGIKELTKFQKTRDLVVKEYGDPTTFLDIITNKLEDEKAYKLFTNGFTQNIFQFGSAGMTKFVMEMKPTCIHDLIAANALFRPATIESKSTENYVAYKNREKEPAYLWGTYEIMKETFSLLVYQEQLCQIAQDIGGFSLAEGVHLVKFISKKKVDKILAMKGKFIEGAKNKGCPKEDIEALWHMIESGGSYLFNKSHSTAYALTAYLGAWYKANYPTAFYTVALEYAKDENISSLMAEMEQASSCKIVHPDINVSGVEFETDYKKNEIYWSLSRIKFVGTESVNLIVNEREKNGPYSSIEDFCKRIFRKKLLKLPGEERCPVNSRQIKNLILAGCFDKVEGILSVLERYAALEKAAGILGFEVSETDFPPEKISQHYFWSMLQISISGIGSVDYRRVFDNSEFKTKLRGASYKDIGRCFQPDMDGKKAAICATVVEFKEKSFEDKEKKKKNFGVQTLQQNTETIELIVWPENYETMKSQLINAKDHILLMSCMVKWSNFSNQNGLQDYKGSILEII</sequence>
<gene>
    <name evidence="10" type="primary">dnaE_3</name>
    <name evidence="10" type="ORF">ERS852429_02727</name>
</gene>
<dbReference type="Pfam" id="PF17657">
    <property type="entry name" value="DNA_pol3_finger"/>
    <property type="match status" value="1"/>
</dbReference>
<evidence type="ECO:0000256" key="1">
    <source>
        <dbReference type="ARBA" id="ARBA00012417"/>
    </source>
</evidence>
<dbReference type="GO" id="GO:0006260">
    <property type="term" value="P:DNA replication"/>
    <property type="evidence" value="ECO:0007669"/>
    <property type="project" value="UniProtKB-KW"/>
</dbReference>
<dbReference type="EMBL" id="CYXP01000006">
    <property type="protein sequence ID" value="CUN23159.1"/>
    <property type="molecule type" value="Genomic_DNA"/>
</dbReference>
<dbReference type="Gene3D" id="1.10.10.1600">
    <property type="entry name" value="Bacterial DNA polymerase III alpha subunit, thumb domain"/>
    <property type="match status" value="1"/>
</dbReference>
<evidence type="ECO:0000256" key="4">
    <source>
        <dbReference type="ARBA" id="ARBA00022705"/>
    </source>
</evidence>
<comment type="catalytic activity">
    <reaction evidence="6">
        <text>DNA(n) + a 2'-deoxyribonucleoside 5'-triphosphate = DNA(n+1) + diphosphate</text>
        <dbReference type="Rhea" id="RHEA:22508"/>
        <dbReference type="Rhea" id="RHEA-COMP:17339"/>
        <dbReference type="Rhea" id="RHEA-COMP:17340"/>
        <dbReference type="ChEBI" id="CHEBI:33019"/>
        <dbReference type="ChEBI" id="CHEBI:61560"/>
        <dbReference type="ChEBI" id="CHEBI:173112"/>
        <dbReference type="EC" id="2.7.7.7"/>
    </reaction>
</comment>
<dbReference type="RefSeq" id="WP_253282696.1">
    <property type="nucleotide sequence ID" value="NZ_CYXP01000006.1"/>
</dbReference>
<dbReference type="InterPro" id="IPR029460">
    <property type="entry name" value="DNAPol_HHH"/>
</dbReference>
<dbReference type="InterPro" id="IPR041931">
    <property type="entry name" value="DNA_pol3_alpha_thumb_dom"/>
</dbReference>
<evidence type="ECO:0000313" key="11">
    <source>
        <dbReference type="Proteomes" id="UP000095591"/>
    </source>
</evidence>
<dbReference type="GO" id="GO:0008408">
    <property type="term" value="F:3'-5' exonuclease activity"/>
    <property type="evidence" value="ECO:0007669"/>
    <property type="project" value="InterPro"/>
</dbReference>
<keyword evidence="5" id="KW-0239">DNA-directed DNA polymerase</keyword>
<feature type="domain" description="Bacterial DNA polymerase III alpha subunit NTPase" evidence="7">
    <location>
        <begin position="1"/>
        <end position="164"/>
    </location>
</feature>
<keyword evidence="4" id="KW-0235">DNA replication</keyword>
<reference evidence="10 11" key="1">
    <citation type="submission" date="2015-09" db="EMBL/GenBank/DDBJ databases">
        <authorList>
            <consortium name="Pathogen Informatics"/>
        </authorList>
    </citation>
    <scope>NUCLEOTIDE SEQUENCE [LARGE SCALE GENOMIC DNA]</scope>
    <source>
        <strain evidence="10 11">2789STDY5608872</strain>
    </source>
</reference>
<accession>A0A173V745</accession>
<evidence type="ECO:0000259" key="7">
    <source>
        <dbReference type="Pfam" id="PF07733"/>
    </source>
</evidence>
<dbReference type="EC" id="2.7.7.7" evidence="1"/>
<dbReference type="InterPro" id="IPR011708">
    <property type="entry name" value="DNA_pol3_alpha_NTPase_dom"/>
</dbReference>
<feature type="domain" description="DNA polymerase helix-hairpin-helix motif" evidence="8">
    <location>
        <begin position="408"/>
        <end position="501"/>
    </location>
</feature>
<organism evidence="10 11">
    <name type="scientific">Parabacteroides distasonis</name>
    <dbReference type="NCBI Taxonomy" id="823"/>
    <lineage>
        <taxon>Bacteria</taxon>
        <taxon>Pseudomonadati</taxon>
        <taxon>Bacteroidota</taxon>
        <taxon>Bacteroidia</taxon>
        <taxon>Bacteroidales</taxon>
        <taxon>Tannerellaceae</taxon>
        <taxon>Parabacteroides</taxon>
    </lineage>
</organism>
<dbReference type="Pfam" id="PF07733">
    <property type="entry name" value="DNA_pol3_alpha"/>
    <property type="match status" value="1"/>
</dbReference>
<evidence type="ECO:0000256" key="5">
    <source>
        <dbReference type="ARBA" id="ARBA00022932"/>
    </source>
</evidence>
<dbReference type="Pfam" id="PF14579">
    <property type="entry name" value="HHH_6"/>
    <property type="match status" value="1"/>
</dbReference>
<protein>
    <recommendedName>
        <fullName evidence="1">DNA-directed DNA polymerase</fullName>
        <ecNumber evidence="1">2.7.7.7</ecNumber>
    </recommendedName>
</protein>
<dbReference type="InterPro" id="IPR040982">
    <property type="entry name" value="DNA_pol3_finger"/>
</dbReference>
<dbReference type="GO" id="GO:0003887">
    <property type="term" value="F:DNA-directed DNA polymerase activity"/>
    <property type="evidence" value="ECO:0007669"/>
    <property type="project" value="UniProtKB-KW"/>
</dbReference>
<dbReference type="AlphaFoldDB" id="A0A173V745"/>
<name>A0A173V745_PARDI</name>